<feature type="domain" description="DNA-binding phage zinc finger" evidence="2">
    <location>
        <begin position="16"/>
        <end position="51"/>
    </location>
</feature>
<gene>
    <name evidence="3" type="ORF">FR943_12955</name>
</gene>
<protein>
    <recommendedName>
        <fullName evidence="2">DNA-binding phage zinc finger domain-containing protein</fullName>
    </recommendedName>
</protein>
<dbReference type="Pfam" id="PF24623">
    <property type="entry name" value="Phage_zn_bind_8"/>
    <property type="match status" value="1"/>
</dbReference>
<dbReference type="Proteomes" id="UP000812982">
    <property type="component" value="Unassembled WGS sequence"/>
</dbReference>
<keyword evidence="4" id="KW-1185">Reference proteome</keyword>
<feature type="compositionally biased region" description="Basic and acidic residues" evidence="1">
    <location>
        <begin position="140"/>
        <end position="152"/>
    </location>
</feature>
<dbReference type="EMBL" id="VOMB01000016">
    <property type="protein sequence ID" value="MBU9764750.1"/>
    <property type="molecule type" value="Genomic_DNA"/>
</dbReference>
<organism evidence="3 4">
    <name type="scientific">[Mycobacterium] fortunisiensis</name>
    <dbReference type="NCBI Taxonomy" id="2600579"/>
    <lineage>
        <taxon>Bacteria</taxon>
        <taxon>Bacillati</taxon>
        <taxon>Actinomycetota</taxon>
        <taxon>Actinomycetes</taxon>
        <taxon>Mycobacteriales</taxon>
        <taxon>Mycobacteriaceae</taxon>
        <taxon>Mycolicibacterium</taxon>
    </lineage>
</organism>
<feature type="region of interest" description="Disordered" evidence="1">
    <location>
        <begin position="140"/>
        <end position="163"/>
    </location>
</feature>
<name>A0ABS6KMK5_9MYCO</name>
<evidence type="ECO:0000259" key="2">
    <source>
        <dbReference type="Pfam" id="PF24623"/>
    </source>
</evidence>
<sequence>MTAKKKASAGESFTEPHPALDHRCPFCNAGPGWPCRTSSGKETGPHTRRVMIVDDWLRWRRTPADNRCRALCCKCGQLRTVAWGYWRRDDDNRSCEDGRHPNGWRLTRTLKCTVCKQLTRHAVLRDAQWERPVRDHAEQEDYRQWRERRTAPHETSALETSSTDELDKLHNRIHMVLDALPPETWTHGETAALLALLNALAAARGIDVKFNDTE</sequence>
<evidence type="ECO:0000256" key="1">
    <source>
        <dbReference type="SAM" id="MobiDB-lite"/>
    </source>
</evidence>
<reference evidence="3 4" key="1">
    <citation type="journal article" date="2021" name="Sci. Rep.">
        <title>Phenotypic and genomic hallmarks of a novel, potentially pathogenic rapidly growing Mycobacterium species related to the Mycobacterium fortuitum complex.</title>
        <authorList>
            <person name="Gharbi R."/>
            <person name="Khanna V."/>
            <person name="Frigui W."/>
            <person name="Mhenni B."/>
            <person name="Brosch R."/>
            <person name="Mardassi H."/>
        </authorList>
    </citation>
    <scope>NUCLEOTIDE SEQUENCE [LARGE SCALE GENOMIC DNA]</scope>
    <source>
        <strain evidence="3 4">TNTM28</strain>
    </source>
</reference>
<comment type="caution">
    <text evidence="3">The sequence shown here is derived from an EMBL/GenBank/DDBJ whole genome shotgun (WGS) entry which is preliminary data.</text>
</comment>
<accession>A0ABS6KMK5</accession>
<dbReference type="RefSeq" id="WP_217157569.1">
    <property type="nucleotide sequence ID" value="NZ_VOMB01000016.1"/>
</dbReference>
<evidence type="ECO:0000313" key="4">
    <source>
        <dbReference type="Proteomes" id="UP000812982"/>
    </source>
</evidence>
<dbReference type="InterPro" id="IPR056911">
    <property type="entry name" value="Phage_Znf_bind_put"/>
</dbReference>
<proteinExistence type="predicted"/>
<evidence type="ECO:0000313" key="3">
    <source>
        <dbReference type="EMBL" id="MBU9764750.1"/>
    </source>
</evidence>